<protein>
    <recommendedName>
        <fullName evidence="4">Nicotinate-nucleotide--dimethylbenzimidazole phosphoribosyltransferase</fullName>
        <ecNumber evidence="3">2.4.2.21</ecNumber>
    </recommendedName>
    <alternativeName>
        <fullName evidence="8">N(1)-alpha-phosphoribosyltransferase</fullName>
    </alternativeName>
</protein>
<dbReference type="InterPro" id="IPR036087">
    <property type="entry name" value="Nict_dMeBzImd_PRibTrfase_sf"/>
</dbReference>
<evidence type="ECO:0000256" key="3">
    <source>
        <dbReference type="ARBA" id="ARBA00011991"/>
    </source>
</evidence>
<keyword evidence="6 10" id="KW-0328">Glycosyltransferase</keyword>
<evidence type="ECO:0000256" key="8">
    <source>
        <dbReference type="ARBA" id="ARBA00030686"/>
    </source>
</evidence>
<reference evidence="10 11" key="1">
    <citation type="submission" date="2018-12" db="EMBL/GenBank/DDBJ databases">
        <authorList>
            <consortium name="Pathogen Informatics"/>
        </authorList>
    </citation>
    <scope>NUCLEOTIDE SEQUENCE [LARGE SCALE GENOMIC DNA]</scope>
    <source>
        <strain evidence="10 11">NCTC13635</strain>
    </source>
</reference>
<dbReference type="PANTHER" id="PTHR43463">
    <property type="entry name" value="NICOTINATE-NUCLEOTIDE--DIMETHYLBENZIMIDAZOLE PHOSPHORIBOSYLTRANSFERASE"/>
    <property type="match status" value="1"/>
</dbReference>
<evidence type="ECO:0000256" key="6">
    <source>
        <dbReference type="ARBA" id="ARBA00022676"/>
    </source>
</evidence>
<comment type="similarity">
    <text evidence="2">Belongs to the CobT family.</text>
</comment>
<dbReference type="EMBL" id="LR134162">
    <property type="protein sequence ID" value="VEB00372.1"/>
    <property type="molecule type" value="Genomic_DNA"/>
</dbReference>
<dbReference type="PANTHER" id="PTHR43463:SF1">
    <property type="entry name" value="NICOTINATE-NUCLEOTIDE--DIMETHYLBENZIMIDAZOLE PHOSPHORIBOSYLTRANSFERASE"/>
    <property type="match status" value="1"/>
</dbReference>
<organism evidence="10 11">
    <name type="scientific">Klebsiella pneumoniae</name>
    <dbReference type="NCBI Taxonomy" id="573"/>
    <lineage>
        <taxon>Bacteria</taxon>
        <taxon>Pseudomonadati</taxon>
        <taxon>Pseudomonadota</taxon>
        <taxon>Gammaproteobacteria</taxon>
        <taxon>Enterobacterales</taxon>
        <taxon>Enterobacteriaceae</taxon>
        <taxon>Klebsiella/Raoultella group</taxon>
        <taxon>Klebsiella</taxon>
        <taxon>Klebsiella pneumoniae complex</taxon>
    </lineage>
</organism>
<dbReference type="InterPro" id="IPR003200">
    <property type="entry name" value="Nict_dMeBzImd_PRibTrfase"/>
</dbReference>
<name>A0A447RKI1_KLEPN</name>
<evidence type="ECO:0000256" key="2">
    <source>
        <dbReference type="ARBA" id="ARBA00007110"/>
    </source>
</evidence>
<gene>
    <name evidence="10" type="primary">cobT_1</name>
    <name evidence="10" type="ORF">NCTC13635_01252</name>
</gene>
<evidence type="ECO:0000313" key="10">
    <source>
        <dbReference type="EMBL" id="VEB00372.1"/>
    </source>
</evidence>
<dbReference type="Gene3D" id="1.10.1610.10">
    <property type="match status" value="1"/>
</dbReference>
<evidence type="ECO:0000256" key="7">
    <source>
        <dbReference type="ARBA" id="ARBA00022679"/>
    </source>
</evidence>
<dbReference type="SUPFAM" id="SSF52733">
    <property type="entry name" value="Nicotinate mononucleotide:5,6-dimethylbenzimidazole phosphoribosyltransferase (CobT)"/>
    <property type="match status" value="1"/>
</dbReference>
<evidence type="ECO:0000256" key="9">
    <source>
        <dbReference type="ARBA" id="ARBA00047340"/>
    </source>
</evidence>
<dbReference type="EC" id="2.4.2.21" evidence="3"/>
<dbReference type="Proteomes" id="UP000282433">
    <property type="component" value="Chromosome"/>
</dbReference>
<evidence type="ECO:0000256" key="4">
    <source>
        <dbReference type="ARBA" id="ARBA00015486"/>
    </source>
</evidence>
<evidence type="ECO:0000313" key="11">
    <source>
        <dbReference type="Proteomes" id="UP000282433"/>
    </source>
</evidence>
<keyword evidence="7 10" id="KW-0808">Transferase</keyword>
<dbReference type="Gene3D" id="3.40.50.10210">
    <property type="match status" value="2"/>
</dbReference>
<dbReference type="GO" id="GO:0009236">
    <property type="term" value="P:cobalamin biosynthetic process"/>
    <property type="evidence" value="ECO:0007669"/>
    <property type="project" value="UniProtKB-KW"/>
</dbReference>
<comment type="pathway">
    <text evidence="1">Nucleoside biosynthesis; alpha-ribazole biosynthesis; alpha-ribazole from 5,6-dimethylbenzimidazole: step 1/2.</text>
</comment>
<keyword evidence="5" id="KW-0169">Cobalamin biosynthesis</keyword>
<comment type="catalytic activity">
    <reaction evidence="9">
        <text>5,6-dimethylbenzimidazole + nicotinate beta-D-ribonucleotide = alpha-ribazole 5'-phosphate + nicotinate + H(+)</text>
        <dbReference type="Rhea" id="RHEA:11196"/>
        <dbReference type="ChEBI" id="CHEBI:15378"/>
        <dbReference type="ChEBI" id="CHEBI:15890"/>
        <dbReference type="ChEBI" id="CHEBI:32544"/>
        <dbReference type="ChEBI" id="CHEBI:57502"/>
        <dbReference type="ChEBI" id="CHEBI:57918"/>
        <dbReference type="EC" id="2.4.2.21"/>
    </reaction>
</comment>
<dbReference type="GO" id="GO:0008939">
    <property type="term" value="F:nicotinate-nucleotide-dimethylbenzimidazole phosphoribosyltransferase activity"/>
    <property type="evidence" value="ECO:0007669"/>
    <property type="project" value="UniProtKB-EC"/>
</dbReference>
<sequence length="181" mass="19584">MANTTPAAATISVLTGSDPDAVVGCGANLPLAQRGHKVAVVRQAIAHNQPNPADGLDVLAKVGGYDLVGMTGVILGRPPVACRWCWMASSPMPLPWPPAAWPRRRTLILFLHTCRREKGAQIALDALGLRPYLDMDMRLGEGSGAALAMHLLDAASVMYNQMERWRRAILCCPIARRRPGW</sequence>
<dbReference type="AlphaFoldDB" id="A0A447RKI1"/>
<proteinExistence type="inferred from homology"/>
<dbReference type="Pfam" id="PF02277">
    <property type="entry name" value="DBI_PRT"/>
    <property type="match status" value="2"/>
</dbReference>
<dbReference type="InterPro" id="IPR023195">
    <property type="entry name" value="Nict_dMeBzImd_PRibTrfase_N"/>
</dbReference>
<dbReference type="CDD" id="cd02439">
    <property type="entry name" value="DMB-PRT_CobT"/>
    <property type="match status" value="1"/>
</dbReference>
<dbReference type="UniPathway" id="UPA00061">
    <property type="reaction ID" value="UER00516"/>
</dbReference>
<accession>A0A447RKI1</accession>
<evidence type="ECO:0000256" key="1">
    <source>
        <dbReference type="ARBA" id="ARBA00005049"/>
    </source>
</evidence>
<evidence type="ECO:0000256" key="5">
    <source>
        <dbReference type="ARBA" id="ARBA00022573"/>
    </source>
</evidence>